<dbReference type="OrthoDB" id="7961369at2"/>
<evidence type="ECO:0000313" key="1">
    <source>
        <dbReference type="EMBL" id="QCI64517.1"/>
    </source>
</evidence>
<dbReference type="KEGG" id="pstg:E8M01_09875"/>
<proteinExistence type="predicted"/>
<dbReference type="AlphaFoldDB" id="A0A4D7B8W4"/>
<dbReference type="RefSeq" id="WP_136959970.1">
    <property type="nucleotide sequence ID" value="NZ_CP039690.1"/>
</dbReference>
<sequence length="59" mass="6844">MSDALKILIETARGTQMSSGERETQRRSFAYGNTHFENPRITKEMVDREAERLNNAEKK</sequence>
<name>A0A4D7B8W4_9HYPH</name>
<protein>
    <submittedName>
        <fullName evidence="1">Uncharacterized protein</fullName>
    </submittedName>
</protein>
<evidence type="ECO:0000313" key="2">
    <source>
        <dbReference type="Proteomes" id="UP000298781"/>
    </source>
</evidence>
<organism evidence="1 2">
    <name type="scientific">Phreatobacter stygius</name>
    <dbReference type="NCBI Taxonomy" id="1940610"/>
    <lineage>
        <taxon>Bacteria</taxon>
        <taxon>Pseudomonadati</taxon>
        <taxon>Pseudomonadota</taxon>
        <taxon>Alphaproteobacteria</taxon>
        <taxon>Hyphomicrobiales</taxon>
        <taxon>Phreatobacteraceae</taxon>
        <taxon>Phreatobacter</taxon>
    </lineage>
</organism>
<reference evidence="1 2" key="1">
    <citation type="submission" date="2019-04" db="EMBL/GenBank/DDBJ databases">
        <title>Phreatobacter aquaticus sp. nov.</title>
        <authorList>
            <person name="Choi A."/>
        </authorList>
    </citation>
    <scope>NUCLEOTIDE SEQUENCE [LARGE SCALE GENOMIC DNA]</scope>
    <source>
        <strain evidence="1 2">KCTC 52518</strain>
    </source>
</reference>
<accession>A0A4D7B8W4</accession>
<dbReference type="Proteomes" id="UP000298781">
    <property type="component" value="Chromosome"/>
</dbReference>
<keyword evidence="2" id="KW-1185">Reference proteome</keyword>
<gene>
    <name evidence="1" type="ORF">E8M01_09875</name>
</gene>
<dbReference type="EMBL" id="CP039690">
    <property type="protein sequence ID" value="QCI64517.1"/>
    <property type="molecule type" value="Genomic_DNA"/>
</dbReference>